<dbReference type="EMBL" id="JAYWIO010000006">
    <property type="protein sequence ID" value="KAK7256033.1"/>
    <property type="molecule type" value="Genomic_DNA"/>
</dbReference>
<proteinExistence type="predicted"/>
<dbReference type="AlphaFoldDB" id="A0AAN9EF21"/>
<dbReference type="Proteomes" id="UP001372338">
    <property type="component" value="Unassembled WGS sequence"/>
</dbReference>
<comment type="caution">
    <text evidence="1">The sequence shown here is derived from an EMBL/GenBank/DDBJ whole genome shotgun (WGS) entry which is preliminary data.</text>
</comment>
<keyword evidence="2" id="KW-1185">Reference proteome</keyword>
<organism evidence="1 2">
    <name type="scientific">Crotalaria pallida</name>
    <name type="common">Smooth rattlebox</name>
    <name type="synonym">Crotalaria striata</name>
    <dbReference type="NCBI Taxonomy" id="3830"/>
    <lineage>
        <taxon>Eukaryota</taxon>
        <taxon>Viridiplantae</taxon>
        <taxon>Streptophyta</taxon>
        <taxon>Embryophyta</taxon>
        <taxon>Tracheophyta</taxon>
        <taxon>Spermatophyta</taxon>
        <taxon>Magnoliopsida</taxon>
        <taxon>eudicotyledons</taxon>
        <taxon>Gunneridae</taxon>
        <taxon>Pentapetalae</taxon>
        <taxon>rosids</taxon>
        <taxon>fabids</taxon>
        <taxon>Fabales</taxon>
        <taxon>Fabaceae</taxon>
        <taxon>Papilionoideae</taxon>
        <taxon>50 kb inversion clade</taxon>
        <taxon>genistoids sensu lato</taxon>
        <taxon>core genistoids</taxon>
        <taxon>Crotalarieae</taxon>
        <taxon>Crotalaria</taxon>
    </lineage>
</organism>
<evidence type="ECO:0000313" key="2">
    <source>
        <dbReference type="Proteomes" id="UP001372338"/>
    </source>
</evidence>
<protein>
    <submittedName>
        <fullName evidence="1">Uncharacterized protein</fullName>
    </submittedName>
</protein>
<sequence length="66" mass="7416">MAMVLVRESKVEMEMGSLDDGWKSWGMDMESWASFGSFSSNWEEKNGAIRVSLSLSLTLCNGHQQL</sequence>
<evidence type="ECO:0000313" key="1">
    <source>
        <dbReference type="EMBL" id="KAK7256033.1"/>
    </source>
</evidence>
<reference evidence="1 2" key="1">
    <citation type="submission" date="2024-01" db="EMBL/GenBank/DDBJ databases">
        <title>The genomes of 5 underutilized Papilionoideae crops provide insights into root nodulation and disease resistanc.</title>
        <authorList>
            <person name="Yuan L."/>
        </authorList>
    </citation>
    <scope>NUCLEOTIDE SEQUENCE [LARGE SCALE GENOMIC DNA]</scope>
    <source>
        <strain evidence="1">ZHUSHIDOU_FW_LH</strain>
        <tissue evidence="1">Leaf</tissue>
    </source>
</reference>
<gene>
    <name evidence="1" type="ORF">RIF29_29465</name>
</gene>
<name>A0AAN9EF21_CROPI</name>
<accession>A0AAN9EF21</accession>